<keyword evidence="4" id="KW-0862">Zinc</keyword>
<keyword evidence="2" id="KW-0479">Metal-binding</keyword>
<dbReference type="Gene3D" id="4.10.1100.10">
    <property type="entry name" value="Transcription factor, SBP-box domain"/>
    <property type="match status" value="1"/>
</dbReference>
<evidence type="ECO:0000259" key="11">
    <source>
        <dbReference type="PROSITE" id="PS51141"/>
    </source>
</evidence>
<feature type="domain" description="SBP-type" evidence="11">
    <location>
        <begin position="65"/>
        <end position="114"/>
    </location>
</feature>
<keyword evidence="8" id="KW-0539">Nucleus</keyword>
<keyword evidence="3 9" id="KW-0863">Zinc-finger</keyword>
<dbReference type="GO" id="GO:0005634">
    <property type="term" value="C:nucleus"/>
    <property type="evidence" value="ECO:0007669"/>
    <property type="project" value="UniProtKB-SubCell"/>
</dbReference>
<dbReference type="ExpressionAtlas" id="A0A0P0VFE5">
    <property type="expression patterns" value="baseline and differential"/>
</dbReference>
<evidence type="ECO:0000313" key="13">
    <source>
        <dbReference type="Proteomes" id="UP000059680"/>
    </source>
</evidence>
<accession>A0A0P0VFE5</accession>
<dbReference type="InterPro" id="IPR036893">
    <property type="entry name" value="SBP_sf"/>
</dbReference>
<name>A0A0P0VFE5_ORYSJ</name>
<protein>
    <submittedName>
        <fullName evidence="12">Os02g0174100 protein</fullName>
    </submittedName>
</protein>
<reference evidence="13" key="1">
    <citation type="journal article" date="2005" name="Nature">
        <title>The map-based sequence of the rice genome.</title>
        <authorList>
            <consortium name="International rice genome sequencing project (IRGSP)"/>
            <person name="Matsumoto T."/>
            <person name="Wu J."/>
            <person name="Kanamori H."/>
            <person name="Katayose Y."/>
            <person name="Fujisawa M."/>
            <person name="Namiki N."/>
            <person name="Mizuno H."/>
            <person name="Yamamoto K."/>
            <person name="Antonio B.A."/>
            <person name="Baba T."/>
            <person name="Sakata K."/>
            <person name="Nagamura Y."/>
            <person name="Aoki H."/>
            <person name="Arikawa K."/>
            <person name="Arita K."/>
            <person name="Bito T."/>
            <person name="Chiden Y."/>
            <person name="Fujitsuka N."/>
            <person name="Fukunaka R."/>
            <person name="Hamada M."/>
            <person name="Harada C."/>
            <person name="Hayashi A."/>
            <person name="Hijishita S."/>
            <person name="Honda M."/>
            <person name="Hosokawa S."/>
            <person name="Ichikawa Y."/>
            <person name="Idonuma A."/>
            <person name="Iijima M."/>
            <person name="Ikeda M."/>
            <person name="Ikeno M."/>
            <person name="Ito K."/>
            <person name="Ito S."/>
            <person name="Ito T."/>
            <person name="Ito Y."/>
            <person name="Ito Y."/>
            <person name="Iwabuchi A."/>
            <person name="Kamiya K."/>
            <person name="Karasawa W."/>
            <person name="Kurita K."/>
            <person name="Katagiri S."/>
            <person name="Kikuta A."/>
            <person name="Kobayashi H."/>
            <person name="Kobayashi N."/>
            <person name="Machita K."/>
            <person name="Maehara T."/>
            <person name="Masukawa M."/>
            <person name="Mizubayashi T."/>
            <person name="Mukai Y."/>
            <person name="Nagasaki H."/>
            <person name="Nagata Y."/>
            <person name="Naito S."/>
            <person name="Nakashima M."/>
            <person name="Nakama Y."/>
            <person name="Nakamichi Y."/>
            <person name="Nakamura M."/>
            <person name="Meguro A."/>
            <person name="Negishi M."/>
            <person name="Ohta I."/>
            <person name="Ohta T."/>
            <person name="Okamoto M."/>
            <person name="Ono N."/>
            <person name="Saji S."/>
            <person name="Sakaguchi M."/>
            <person name="Sakai K."/>
            <person name="Shibata M."/>
            <person name="Shimokawa T."/>
            <person name="Song J."/>
            <person name="Takazaki Y."/>
            <person name="Terasawa K."/>
            <person name="Tsugane M."/>
            <person name="Tsuji K."/>
            <person name="Ueda S."/>
            <person name="Waki K."/>
            <person name="Yamagata H."/>
            <person name="Yamamoto M."/>
            <person name="Yamamoto S."/>
            <person name="Yamane H."/>
            <person name="Yoshiki S."/>
            <person name="Yoshihara R."/>
            <person name="Yukawa K."/>
            <person name="Zhong H."/>
            <person name="Yano M."/>
            <person name="Yuan Q."/>
            <person name="Ouyang S."/>
            <person name="Liu J."/>
            <person name="Jones K.M."/>
            <person name="Gansberger K."/>
            <person name="Moffat K."/>
            <person name="Hill J."/>
            <person name="Bera J."/>
            <person name="Fadrosh D."/>
            <person name="Jin S."/>
            <person name="Johri S."/>
            <person name="Kim M."/>
            <person name="Overton L."/>
            <person name="Reardon M."/>
            <person name="Tsitrin T."/>
            <person name="Vuong H."/>
            <person name="Weaver B."/>
            <person name="Ciecko A."/>
            <person name="Tallon L."/>
            <person name="Jackson J."/>
            <person name="Pai G."/>
            <person name="Aken S.V."/>
            <person name="Utterback T."/>
            <person name="Reidmuller S."/>
            <person name="Feldblyum T."/>
            <person name="Hsiao J."/>
            <person name="Zismann V."/>
            <person name="Iobst S."/>
            <person name="de Vazeille A.R."/>
            <person name="Buell C.R."/>
            <person name="Ying K."/>
            <person name="Li Y."/>
            <person name="Lu T."/>
            <person name="Huang Y."/>
            <person name="Zhao Q."/>
            <person name="Feng Q."/>
            <person name="Zhang L."/>
            <person name="Zhu J."/>
            <person name="Weng Q."/>
            <person name="Mu J."/>
            <person name="Lu Y."/>
            <person name="Fan D."/>
            <person name="Liu Y."/>
            <person name="Guan J."/>
            <person name="Zhang Y."/>
            <person name="Yu S."/>
            <person name="Liu X."/>
            <person name="Zhang Y."/>
            <person name="Hong G."/>
            <person name="Han B."/>
            <person name="Choisne N."/>
            <person name="Demange N."/>
            <person name="Orjeda G."/>
            <person name="Samain S."/>
            <person name="Cattolico L."/>
            <person name="Pelletier E."/>
            <person name="Couloux A."/>
            <person name="Segurens B."/>
            <person name="Wincker P."/>
            <person name="D'Hont A."/>
            <person name="Scarpelli C."/>
            <person name="Weissenbach J."/>
            <person name="Salanoubat M."/>
            <person name="Quetier F."/>
            <person name="Yu Y."/>
            <person name="Kim H.R."/>
            <person name="Rambo T."/>
            <person name="Currie J."/>
            <person name="Collura K."/>
            <person name="Luo M."/>
            <person name="Yang T."/>
            <person name="Ammiraju J.S.S."/>
            <person name="Engler F."/>
            <person name="Soderlund C."/>
            <person name="Wing R.A."/>
            <person name="Palmer L.E."/>
            <person name="de la Bastide M."/>
            <person name="Spiegel L."/>
            <person name="Nascimento L."/>
            <person name="Zutavern T."/>
            <person name="O'Shaughnessy A."/>
            <person name="Dike S."/>
            <person name="Dedhia N."/>
            <person name="Preston R."/>
            <person name="Balija V."/>
            <person name="McCombie W.R."/>
            <person name="Chow T."/>
            <person name="Chen H."/>
            <person name="Chung M."/>
            <person name="Chen C."/>
            <person name="Shaw J."/>
            <person name="Wu H."/>
            <person name="Hsiao K."/>
            <person name="Chao Y."/>
            <person name="Chu M."/>
            <person name="Cheng C."/>
            <person name="Hour A."/>
            <person name="Lee P."/>
            <person name="Lin S."/>
            <person name="Lin Y."/>
            <person name="Liou J."/>
            <person name="Liu S."/>
            <person name="Hsing Y."/>
            <person name="Raghuvanshi S."/>
            <person name="Mohanty A."/>
            <person name="Bharti A.K."/>
            <person name="Gaur A."/>
            <person name="Gupta V."/>
            <person name="Kumar D."/>
            <person name="Ravi V."/>
            <person name="Vij S."/>
            <person name="Kapur A."/>
            <person name="Khurana P."/>
            <person name="Khurana P."/>
            <person name="Khurana J.P."/>
            <person name="Tyagi A.K."/>
            <person name="Gaikwad K."/>
            <person name="Singh A."/>
            <person name="Dalal V."/>
            <person name="Srivastava S."/>
            <person name="Dixit A."/>
            <person name="Pal A.K."/>
            <person name="Ghazi I.A."/>
            <person name="Yadav M."/>
            <person name="Pandit A."/>
            <person name="Bhargava A."/>
            <person name="Sureshbabu K."/>
            <person name="Batra K."/>
            <person name="Sharma T.R."/>
            <person name="Mohapatra T."/>
            <person name="Singh N.K."/>
            <person name="Messing J."/>
            <person name="Nelson A.B."/>
            <person name="Fuks G."/>
            <person name="Kavchok S."/>
            <person name="Keizer G."/>
            <person name="Linton E."/>
            <person name="Llaca V."/>
            <person name="Song R."/>
            <person name="Tanyolac B."/>
            <person name="Young S."/>
            <person name="Ho-Il K."/>
            <person name="Hahn J.H."/>
            <person name="Sangsakoo G."/>
            <person name="Vanavichit A."/>
            <person name="de Mattos Luiz.A.T."/>
            <person name="Zimmer P.D."/>
            <person name="Malone G."/>
            <person name="Dellagostin O."/>
            <person name="de Oliveira A.C."/>
            <person name="Bevan M."/>
            <person name="Bancroft I."/>
            <person name="Minx P."/>
            <person name="Cordum H."/>
            <person name="Wilson R."/>
            <person name="Cheng Z."/>
            <person name="Jin W."/>
            <person name="Jiang J."/>
            <person name="Leong S.A."/>
            <person name="Iwama H."/>
            <person name="Gojobori T."/>
            <person name="Itoh T."/>
            <person name="Niimura Y."/>
            <person name="Fujii Y."/>
            <person name="Habara T."/>
            <person name="Sakai H."/>
            <person name="Sato Y."/>
            <person name="Wilson G."/>
            <person name="Kumar K."/>
            <person name="McCouch S."/>
            <person name="Juretic N."/>
            <person name="Hoen D."/>
            <person name="Wright S."/>
            <person name="Bruskiewich R."/>
            <person name="Bureau T."/>
            <person name="Miyao A."/>
            <person name="Hirochika H."/>
            <person name="Nishikawa T."/>
            <person name="Kadowaki K."/>
            <person name="Sugiura M."/>
            <person name="Burr B."/>
            <person name="Sasaki T."/>
        </authorList>
    </citation>
    <scope>NUCLEOTIDE SEQUENCE [LARGE SCALE GENOMIC DNA]</scope>
    <source>
        <strain evidence="13">cv. Nipponbare</strain>
    </source>
</reference>
<reference evidence="12 13" key="2">
    <citation type="journal article" date="2013" name="Plant Cell Physiol.">
        <title>Rice Annotation Project Database (RAP-DB): an integrative and interactive database for rice genomics.</title>
        <authorList>
            <person name="Sakai H."/>
            <person name="Lee S.S."/>
            <person name="Tanaka T."/>
            <person name="Numa H."/>
            <person name="Kim J."/>
            <person name="Kawahara Y."/>
            <person name="Wakimoto H."/>
            <person name="Yang C.C."/>
            <person name="Iwamoto M."/>
            <person name="Abe T."/>
            <person name="Yamada Y."/>
            <person name="Muto A."/>
            <person name="Inokuchi H."/>
            <person name="Ikemura T."/>
            <person name="Matsumoto T."/>
            <person name="Sasaki T."/>
            <person name="Itoh T."/>
        </authorList>
    </citation>
    <scope>NUCLEOTIDE SEQUENCE [LARGE SCALE GENOMIC DNA]</scope>
    <source>
        <strain evidence="13">cv. Nipponbare</strain>
    </source>
</reference>
<evidence type="ECO:0000256" key="3">
    <source>
        <dbReference type="ARBA" id="ARBA00022771"/>
    </source>
</evidence>
<dbReference type="PANTHER" id="PTHR31251:SF7">
    <property type="entry name" value="SQUAMOSA PROMOTER-BINDING-LIKE PROTEIN 4"/>
    <property type="match status" value="1"/>
</dbReference>
<dbReference type="InterPro" id="IPR004333">
    <property type="entry name" value="SBP_dom"/>
</dbReference>
<feature type="compositionally biased region" description="Low complexity" evidence="10">
    <location>
        <begin position="24"/>
        <end position="43"/>
    </location>
</feature>
<dbReference type="AlphaFoldDB" id="A0A0P0VFE5"/>
<evidence type="ECO:0000256" key="1">
    <source>
        <dbReference type="ARBA" id="ARBA00004123"/>
    </source>
</evidence>
<keyword evidence="7" id="KW-0804">Transcription</keyword>
<evidence type="ECO:0000313" key="12">
    <source>
        <dbReference type="EMBL" id="BAS77230.1"/>
    </source>
</evidence>
<keyword evidence="5" id="KW-0805">Transcription regulation</keyword>
<evidence type="ECO:0000256" key="5">
    <source>
        <dbReference type="ARBA" id="ARBA00023015"/>
    </source>
</evidence>
<evidence type="ECO:0000256" key="7">
    <source>
        <dbReference type="ARBA" id="ARBA00023163"/>
    </source>
</evidence>
<evidence type="ECO:0000256" key="6">
    <source>
        <dbReference type="ARBA" id="ARBA00023125"/>
    </source>
</evidence>
<comment type="subcellular location">
    <subcellularLocation>
        <location evidence="1">Nucleus</location>
    </subcellularLocation>
</comment>
<keyword evidence="13" id="KW-1185">Reference proteome</keyword>
<evidence type="ECO:0000256" key="8">
    <source>
        <dbReference type="ARBA" id="ARBA00023242"/>
    </source>
</evidence>
<evidence type="ECO:0000256" key="4">
    <source>
        <dbReference type="ARBA" id="ARBA00022833"/>
    </source>
</evidence>
<proteinExistence type="predicted"/>
<organism evidence="12 13">
    <name type="scientific">Oryza sativa subsp. japonica</name>
    <name type="common">Rice</name>
    <dbReference type="NCBI Taxonomy" id="39947"/>
    <lineage>
        <taxon>Eukaryota</taxon>
        <taxon>Viridiplantae</taxon>
        <taxon>Streptophyta</taxon>
        <taxon>Embryophyta</taxon>
        <taxon>Tracheophyta</taxon>
        <taxon>Spermatophyta</taxon>
        <taxon>Magnoliopsida</taxon>
        <taxon>Liliopsida</taxon>
        <taxon>Poales</taxon>
        <taxon>Poaceae</taxon>
        <taxon>BOP clade</taxon>
        <taxon>Oryzoideae</taxon>
        <taxon>Oryzeae</taxon>
        <taxon>Oryzinae</taxon>
        <taxon>Oryza</taxon>
        <taxon>Oryza sativa</taxon>
    </lineage>
</organism>
<dbReference type="GO" id="GO:0008270">
    <property type="term" value="F:zinc ion binding"/>
    <property type="evidence" value="ECO:0007669"/>
    <property type="project" value="UniProtKB-KW"/>
</dbReference>
<dbReference type="GO" id="GO:0003677">
    <property type="term" value="F:DNA binding"/>
    <property type="evidence" value="ECO:0007669"/>
    <property type="project" value="UniProtKB-KW"/>
</dbReference>
<reference evidence="12 13" key="3">
    <citation type="journal article" date="2013" name="Rice">
        <title>Improvement of the Oryza sativa Nipponbare reference genome using next generation sequence and optical map data.</title>
        <authorList>
            <person name="Kawahara Y."/>
            <person name="de la Bastide M."/>
            <person name="Hamilton J.P."/>
            <person name="Kanamori H."/>
            <person name="McCombie W.R."/>
            <person name="Ouyang S."/>
            <person name="Schwartz D.C."/>
            <person name="Tanaka T."/>
            <person name="Wu J."/>
            <person name="Zhou S."/>
            <person name="Childs K.L."/>
            <person name="Davidson R.M."/>
            <person name="Lin H."/>
            <person name="Quesada-Ocampo L."/>
            <person name="Vaillancourt B."/>
            <person name="Sakai H."/>
            <person name="Lee S.S."/>
            <person name="Kim J."/>
            <person name="Numa H."/>
            <person name="Itoh T."/>
            <person name="Buell C.R."/>
            <person name="Matsumoto T."/>
        </authorList>
    </citation>
    <scope>NUCLEOTIDE SEQUENCE [LARGE SCALE GENOMIC DNA]</scope>
    <source>
        <strain evidence="13">cv. Nipponbare</strain>
    </source>
</reference>
<feature type="region of interest" description="Disordered" evidence="10">
    <location>
        <begin position="1"/>
        <end position="65"/>
    </location>
</feature>
<dbReference type="InterPro" id="IPR044817">
    <property type="entry name" value="SBP-like"/>
</dbReference>
<evidence type="ECO:0000256" key="2">
    <source>
        <dbReference type="ARBA" id="ARBA00022723"/>
    </source>
</evidence>
<dbReference type="SUPFAM" id="SSF103612">
    <property type="entry name" value="SBT domain"/>
    <property type="match status" value="1"/>
</dbReference>
<evidence type="ECO:0000256" key="9">
    <source>
        <dbReference type="PROSITE-ProRule" id="PRU00470"/>
    </source>
</evidence>
<keyword evidence="6" id="KW-0238">DNA-binding</keyword>
<dbReference type="Pfam" id="PF03110">
    <property type="entry name" value="SBP"/>
    <property type="match status" value="1"/>
</dbReference>
<dbReference type="PROSITE" id="PS51141">
    <property type="entry name" value="ZF_SBP"/>
    <property type="match status" value="1"/>
</dbReference>
<dbReference type="EMBL" id="AP014958">
    <property type="protein sequence ID" value="BAS77230.1"/>
    <property type="molecule type" value="Genomic_DNA"/>
</dbReference>
<feature type="compositionally biased region" description="Pro residues" evidence="10">
    <location>
        <begin position="1"/>
        <end position="15"/>
    </location>
</feature>
<dbReference type="Gramene" id="Os02t0174100-03">
    <property type="protein sequence ID" value="Os02t0174100-03"/>
    <property type="gene ID" value="Os02g0174100"/>
</dbReference>
<evidence type="ECO:0000256" key="10">
    <source>
        <dbReference type="SAM" id="MobiDB-lite"/>
    </source>
</evidence>
<dbReference type="Proteomes" id="UP000059680">
    <property type="component" value="Chromosome 2"/>
</dbReference>
<sequence length="114" mass="12288">MDWMPPPKPTSPRSPPLLWDWADAAVPGSSSGEVSAAAAAAAAHPGRRRKEKRGRAEEGGGGGGEVRCQVEGCGVELVGVKDYHRKHRVCEAHSKFPRVVVAGQERRFCQQCSR</sequence>
<dbReference type="PANTHER" id="PTHR31251">
    <property type="entry name" value="SQUAMOSA PROMOTER-BINDING-LIKE PROTEIN 4"/>
    <property type="match status" value="1"/>
</dbReference>
<gene>
    <name evidence="12" type="ordered locus">Os02g0174100</name>
    <name evidence="12" type="ORF">OSNPB_020174100</name>
</gene>